<name>A0A9N9GYY3_9GLOM</name>
<gene>
    <name evidence="1" type="ORF">AGERDE_LOCUS10712</name>
</gene>
<evidence type="ECO:0000313" key="2">
    <source>
        <dbReference type="Proteomes" id="UP000789831"/>
    </source>
</evidence>
<dbReference type="OrthoDB" id="2384430at2759"/>
<dbReference type="SUPFAM" id="SSF81901">
    <property type="entry name" value="HCP-like"/>
    <property type="match status" value="1"/>
</dbReference>
<dbReference type="EMBL" id="CAJVPL010003571">
    <property type="protein sequence ID" value="CAG8635166.1"/>
    <property type="molecule type" value="Genomic_DNA"/>
</dbReference>
<reference evidence="1" key="1">
    <citation type="submission" date="2021-06" db="EMBL/GenBank/DDBJ databases">
        <authorList>
            <person name="Kallberg Y."/>
            <person name="Tangrot J."/>
            <person name="Rosling A."/>
        </authorList>
    </citation>
    <scope>NUCLEOTIDE SEQUENCE</scope>
    <source>
        <strain evidence="1">MT106</strain>
    </source>
</reference>
<dbReference type="PANTHER" id="PTHR43628:SF1">
    <property type="entry name" value="CHITIN SYNTHASE REGULATORY FACTOR 2-RELATED"/>
    <property type="match status" value="1"/>
</dbReference>
<dbReference type="InterPro" id="IPR011990">
    <property type="entry name" value="TPR-like_helical_dom_sf"/>
</dbReference>
<dbReference type="Proteomes" id="UP000789831">
    <property type="component" value="Unassembled WGS sequence"/>
</dbReference>
<evidence type="ECO:0000313" key="1">
    <source>
        <dbReference type="EMBL" id="CAG8635166.1"/>
    </source>
</evidence>
<protein>
    <submittedName>
        <fullName evidence="1">866_t:CDS:1</fullName>
    </submittedName>
</protein>
<dbReference type="Gene3D" id="1.25.40.10">
    <property type="entry name" value="Tetratricopeptide repeat domain"/>
    <property type="match status" value="1"/>
</dbReference>
<keyword evidence="2" id="KW-1185">Reference proteome</keyword>
<dbReference type="Pfam" id="PF08238">
    <property type="entry name" value="Sel1"/>
    <property type="match status" value="4"/>
</dbReference>
<accession>A0A9N9GYY3</accession>
<dbReference type="PANTHER" id="PTHR43628">
    <property type="entry name" value="ACTIVATOR OF C KINASE PROTEIN 1-RELATED"/>
    <property type="match status" value="1"/>
</dbReference>
<proteinExistence type="predicted"/>
<organism evidence="1 2">
    <name type="scientific">Ambispora gerdemannii</name>
    <dbReference type="NCBI Taxonomy" id="144530"/>
    <lineage>
        <taxon>Eukaryota</taxon>
        <taxon>Fungi</taxon>
        <taxon>Fungi incertae sedis</taxon>
        <taxon>Mucoromycota</taxon>
        <taxon>Glomeromycotina</taxon>
        <taxon>Glomeromycetes</taxon>
        <taxon>Archaeosporales</taxon>
        <taxon>Ambisporaceae</taxon>
        <taxon>Ambispora</taxon>
    </lineage>
</organism>
<dbReference type="AlphaFoldDB" id="A0A9N9GYY3"/>
<dbReference type="InterPro" id="IPR052945">
    <property type="entry name" value="Mitotic_Regulator"/>
</dbReference>
<comment type="caution">
    <text evidence="1">The sequence shown here is derived from an EMBL/GenBank/DDBJ whole genome shotgun (WGS) entry which is preliminary data.</text>
</comment>
<sequence>MAMINEDSSQISLTEEQESLLLDLRDQFRSIISTCVFLETVPRRIRTWINEKNQNVQIQITEELLFSTLLIGVSEKPLLFESLLAFFYDRGIGTTQDRTQALELYERSANTGDPLAQNELGFILEHRDPTLSQYWYHKAAKSRWPDSFDNLGRIYFSGNGVNQDFRYSVYYFRLGAGLGLANSQLNLGLRYQSGDGVVKDLHSAIHWFHKVSKNSQELEIRTTLQQTFRTGYYMY</sequence>
<dbReference type="SMART" id="SM00671">
    <property type="entry name" value="SEL1"/>
    <property type="match status" value="4"/>
</dbReference>
<dbReference type="InterPro" id="IPR006597">
    <property type="entry name" value="Sel1-like"/>
</dbReference>